<name>A0A4Y9XP61_9AGAM</name>
<evidence type="ECO:0000313" key="1">
    <source>
        <dbReference type="EMBL" id="TFY51895.1"/>
    </source>
</evidence>
<accession>A0A4Y9XP61</accession>
<keyword evidence="2" id="KW-1185">Reference proteome</keyword>
<evidence type="ECO:0000313" key="2">
    <source>
        <dbReference type="Proteomes" id="UP000298327"/>
    </source>
</evidence>
<reference evidence="1 2" key="1">
    <citation type="submission" date="2019-02" db="EMBL/GenBank/DDBJ databases">
        <title>Genome sequencing of the rare red list fungi Dentipellis fragilis.</title>
        <authorList>
            <person name="Buettner E."/>
            <person name="Kellner H."/>
        </authorList>
    </citation>
    <scope>NUCLEOTIDE SEQUENCE [LARGE SCALE GENOMIC DNA]</scope>
    <source>
        <strain evidence="1 2">DSM 105465</strain>
    </source>
</reference>
<organism evidence="1 2">
    <name type="scientific">Dentipellis fragilis</name>
    <dbReference type="NCBI Taxonomy" id="205917"/>
    <lineage>
        <taxon>Eukaryota</taxon>
        <taxon>Fungi</taxon>
        <taxon>Dikarya</taxon>
        <taxon>Basidiomycota</taxon>
        <taxon>Agaricomycotina</taxon>
        <taxon>Agaricomycetes</taxon>
        <taxon>Russulales</taxon>
        <taxon>Hericiaceae</taxon>
        <taxon>Dentipellis</taxon>
    </lineage>
</organism>
<comment type="caution">
    <text evidence="1">The sequence shown here is derived from an EMBL/GenBank/DDBJ whole genome shotgun (WGS) entry which is preliminary data.</text>
</comment>
<dbReference type="EMBL" id="SEOQ01001414">
    <property type="protein sequence ID" value="TFY51895.1"/>
    <property type="molecule type" value="Genomic_DNA"/>
</dbReference>
<protein>
    <submittedName>
        <fullName evidence="1">Uncharacterized protein</fullName>
    </submittedName>
</protein>
<sequence>MCPRSLAPINRMAEGMEASSIPAALIRTEITDPAAASQLLACTLNVQCLGSPEFQAPRHHPECYPNRNREIVSYAELIPIISRPQHA</sequence>
<gene>
    <name evidence="1" type="ORF">EVG20_g10790</name>
</gene>
<dbReference type="AlphaFoldDB" id="A0A4Y9XP61"/>
<proteinExistence type="predicted"/>
<dbReference type="Proteomes" id="UP000298327">
    <property type="component" value="Unassembled WGS sequence"/>
</dbReference>